<dbReference type="Proteomes" id="UP000789759">
    <property type="component" value="Unassembled WGS sequence"/>
</dbReference>
<comment type="caution">
    <text evidence="1">The sequence shown here is derived from an EMBL/GenBank/DDBJ whole genome shotgun (WGS) entry which is preliminary data.</text>
</comment>
<reference evidence="1" key="1">
    <citation type="submission" date="2021-06" db="EMBL/GenBank/DDBJ databases">
        <authorList>
            <person name="Kallberg Y."/>
            <person name="Tangrot J."/>
            <person name="Rosling A."/>
        </authorList>
    </citation>
    <scope>NUCLEOTIDE SEQUENCE</scope>
    <source>
        <strain evidence="1">FL966</strain>
    </source>
</reference>
<gene>
    <name evidence="1" type="ORF">CPELLU_LOCUS11764</name>
</gene>
<dbReference type="AlphaFoldDB" id="A0A9N9HPY8"/>
<protein>
    <submittedName>
        <fullName evidence="1">19727_t:CDS:1</fullName>
    </submittedName>
</protein>
<dbReference type="EMBL" id="CAJVQA010010699">
    <property type="protein sequence ID" value="CAG8699845.1"/>
    <property type="molecule type" value="Genomic_DNA"/>
</dbReference>
<name>A0A9N9HPY8_9GLOM</name>
<proteinExistence type="predicted"/>
<keyword evidence="2" id="KW-1185">Reference proteome</keyword>
<dbReference type="OrthoDB" id="2420497at2759"/>
<sequence>FNKLGTTSFVTHYIDTDKAKQIKQHFYKTSSNKQKFLDKELELLES</sequence>
<accession>A0A9N9HPY8</accession>
<evidence type="ECO:0000313" key="1">
    <source>
        <dbReference type="EMBL" id="CAG8699845.1"/>
    </source>
</evidence>
<organism evidence="1 2">
    <name type="scientific">Cetraspora pellucida</name>
    <dbReference type="NCBI Taxonomy" id="1433469"/>
    <lineage>
        <taxon>Eukaryota</taxon>
        <taxon>Fungi</taxon>
        <taxon>Fungi incertae sedis</taxon>
        <taxon>Mucoromycota</taxon>
        <taxon>Glomeromycotina</taxon>
        <taxon>Glomeromycetes</taxon>
        <taxon>Diversisporales</taxon>
        <taxon>Gigasporaceae</taxon>
        <taxon>Cetraspora</taxon>
    </lineage>
</organism>
<feature type="non-terminal residue" evidence="1">
    <location>
        <position position="1"/>
    </location>
</feature>
<evidence type="ECO:0000313" key="2">
    <source>
        <dbReference type="Proteomes" id="UP000789759"/>
    </source>
</evidence>